<protein>
    <submittedName>
        <fullName evidence="2">FRG domain-containing protein</fullName>
    </submittedName>
</protein>
<dbReference type="KEGG" id="pcam:HNE05_04235"/>
<keyword evidence="3" id="KW-1185">Reference proteome</keyword>
<dbReference type="InterPro" id="IPR014966">
    <property type="entry name" value="FRG-dom"/>
</dbReference>
<feature type="domain" description="FRG" evidence="1">
    <location>
        <begin position="26"/>
        <end position="129"/>
    </location>
</feature>
<evidence type="ECO:0000259" key="1">
    <source>
        <dbReference type="SMART" id="SM00901"/>
    </source>
</evidence>
<dbReference type="RefSeq" id="WP_173204611.1">
    <property type="nucleotide sequence ID" value="NZ_CP053697.2"/>
</dbReference>
<dbReference type="SMART" id="SM00901">
    <property type="entry name" value="FRG"/>
    <property type="match status" value="1"/>
</dbReference>
<dbReference type="EMBL" id="CP053697">
    <property type="protein sequence ID" value="QKE62600.1"/>
    <property type="molecule type" value="Genomic_DNA"/>
</dbReference>
<dbReference type="Proteomes" id="UP000501379">
    <property type="component" value="Chromosome"/>
</dbReference>
<organism evidence="2 3">
    <name type="scientific">Aquipseudomonas campi</name>
    <dbReference type="NCBI Taxonomy" id="2731681"/>
    <lineage>
        <taxon>Bacteria</taxon>
        <taxon>Pseudomonadati</taxon>
        <taxon>Pseudomonadota</taxon>
        <taxon>Gammaproteobacteria</taxon>
        <taxon>Pseudomonadales</taxon>
        <taxon>Pseudomonadaceae</taxon>
        <taxon>Aquipseudomonas</taxon>
    </lineage>
</organism>
<proteinExistence type="predicted"/>
<accession>A0A6M8FEL5</accession>
<reference evidence="2" key="1">
    <citation type="submission" date="2020-07" db="EMBL/GenBank/DDBJ databases">
        <title>Nitrate ammonifying Pseudomonas campi sp. nov. isolated from German agricultural grassland.</title>
        <authorList>
            <person name="Timsy T."/>
            <person name="Ulrich A."/>
            <person name="Spanner T."/>
            <person name="Foesel B."/>
            <person name="Kolb S."/>
            <person name="Horn M.A."/>
            <person name="Behrendt U."/>
        </authorList>
    </citation>
    <scope>NUCLEOTIDE SEQUENCE</scope>
    <source>
        <strain evidence="2">S1-A32-2</strain>
    </source>
</reference>
<dbReference type="AlphaFoldDB" id="A0A6M8FEL5"/>
<dbReference type="Pfam" id="PF08867">
    <property type="entry name" value="FRG"/>
    <property type="match status" value="1"/>
</dbReference>
<gene>
    <name evidence="2" type="ORF">HNE05_04235</name>
</gene>
<evidence type="ECO:0000313" key="2">
    <source>
        <dbReference type="EMBL" id="QKE62600.1"/>
    </source>
</evidence>
<sequence length="271" mass="31343">MAKIKEKKIVKFSEYISYIETLQETMSGSLWYRGSNNSSHHLIPGLYRHKKRSGMLDLSNLESELITRFQQRSMPFTNRSFNDPWEAIFYMQHYRLPTRLLDWTENPFIAFYFAIGNSAYDIAADGELIFTTDATVWILDPVRWNRHALSHQTYDRGILLTIDEEMKGYVPSTSISKMNNHPVALYGTHNSPRIVAQRGVFTVFGQSASGMDELYTSSRFPKDCLIKIVIPKENIKSLRAALFSYGFTESVVYPDLDGLALEIKRFFEFEV</sequence>
<name>A0A6M8FEL5_9GAMM</name>
<evidence type="ECO:0000313" key="3">
    <source>
        <dbReference type="Proteomes" id="UP000501379"/>
    </source>
</evidence>